<keyword evidence="2" id="KW-1185">Reference proteome</keyword>
<accession>A0ACC5RER2</accession>
<comment type="caution">
    <text evidence="1">The sequence shown here is derived from an EMBL/GenBank/DDBJ whole genome shotgun (WGS) entry which is preliminary data.</text>
</comment>
<evidence type="ECO:0000313" key="1">
    <source>
        <dbReference type="EMBL" id="MBK1870955.1"/>
    </source>
</evidence>
<dbReference type="EMBL" id="JAENHL010000008">
    <property type="protein sequence ID" value="MBK1870955.1"/>
    <property type="molecule type" value="Genomic_DNA"/>
</dbReference>
<reference evidence="1" key="1">
    <citation type="submission" date="2021-01" db="EMBL/GenBank/DDBJ databases">
        <authorList>
            <person name="Sun Q."/>
        </authorList>
    </citation>
    <scope>NUCLEOTIDE SEQUENCE</scope>
    <source>
        <strain evidence="1">YIM B02566</strain>
    </source>
</reference>
<sequence length="155" mass="16495">MIAAIDIADDAWARVADLGSLTERAIQATLAHIGRDKNVEISVLFAGDAEAATMNAQWRGKGYAPNILSFPAPAVHDLPEGEARPLGDLILAAGTVAREAEEQGKTLTSHLTHLIVHGTLHLLGFDHIEDQDASRMEATEIAILKGLGVPDPYNS</sequence>
<evidence type="ECO:0000313" key="2">
    <source>
        <dbReference type="Proteomes" id="UP000616151"/>
    </source>
</evidence>
<organism evidence="1 2">
    <name type="scientific">Taklimakanibacter albus</name>
    <dbReference type="NCBI Taxonomy" id="2800327"/>
    <lineage>
        <taxon>Bacteria</taxon>
        <taxon>Pseudomonadati</taxon>
        <taxon>Pseudomonadota</taxon>
        <taxon>Alphaproteobacteria</taxon>
        <taxon>Hyphomicrobiales</taxon>
        <taxon>Aestuariivirgaceae</taxon>
        <taxon>Taklimakanibacter</taxon>
    </lineage>
</organism>
<gene>
    <name evidence="1" type="primary">ybeY</name>
    <name evidence="1" type="ORF">JHL16_31610</name>
</gene>
<proteinExistence type="predicted"/>
<protein>
    <submittedName>
        <fullName evidence="1">rRNA maturation RNase YbeY</fullName>
    </submittedName>
</protein>
<name>A0ACC5RER2_9HYPH</name>
<dbReference type="Proteomes" id="UP000616151">
    <property type="component" value="Unassembled WGS sequence"/>
</dbReference>